<dbReference type="InterPro" id="IPR036237">
    <property type="entry name" value="Xyl_isomerase-like_sf"/>
</dbReference>
<dbReference type="AlphaFoldDB" id="A0A1X2F675"/>
<protein>
    <submittedName>
        <fullName evidence="2">AP endonuclease</fullName>
    </submittedName>
</protein>
<dbReference type="PANTHER" id="PTHR12110">
    <property type="entry name" value="HYDROXYPYRUVATE ISOMERASE"/>
    <property type="match status" value="1"/>
</dbReference>
<keyword evidence="2" id="KW-0378">Hydrolase</keyword>
<dbReference type="EMBL" id="LQQA01000017">
    <property type="protein sequence ID" value="ORX13932.1"/>
    <property type="molecule type" value="Genomic_DNA"/>
</dbReference>
<gene>
    <name evidence="2" type="ORF">AWC31_29660</name>
</gene>
<evidence type="ECO:0000313" key="3">
    <source>
        <dbReference type="Proteomes" id="UP000193964"/>
    </source>
</evidence>
<evidence type="ECO:0000259" key="1">
    <source>
        <dbReference type="Pfam" id="PF01261"/>
    </source>
</evidence>
<organism evidence="2 3">
    <name type="scientific">Mycolicibacterium wolinskyi</name>
    <dbReference type="NCBI Taxonomy" id="59750"/>
    <lineage>
        <taxon>Bacteria</taxon>
        <taxon>Bacillati</taxon>
        <taxon>Actinomycetota</taxon>
        <taxon>Actinomycetes</taxon>
        <taxon>Mycobacteriales</taxon>
        <taxon>Mycobacteriaceae</taxon>
        <taxon>Mycolicibacterium</taxon>
    </lineage>
</organism>
<dbReference type="Pfam" id="PF01261">
    <property type="entry name" value="AP_endonuc_2"/>
    <property type="match status" value="1"/>
</dbReference>
<keyword evidence="2" id="KW-0255">Endonuclease</keyword>
<sequence length="293" mass="31423">MSVELVAARARLGLAPLTVLELSPPDMVSCAAAAGYHAVGLRLIRATADEPQRPTIGMTPLIRQTRERLDDTGIELRDIEVLRLTPTARVRDDFEAFLETGAYLGAGEILVAGNDPDMSRAADNLAELAELADGYGLTPNIEPMPYNDVRDVTEAASLIERAGHRNIGLLIDPIHYYRGHNVLADLATLPASWFRYLQLCDAPTELPSSAEDLVYQSRVARLLPGSGGLDLLALLLAMPPHTPVSVEAPVVAPGVPAVERAKAALHSTCGVLELADRIRDEYADADTPVVRAG</sequence>
<reference evidence="2 3" key="1">
    <citation type="submission" date="2016-01" db="EMBL/GenBank/DDBJ databases">
        <title>The new phylogeny of the genus Mycobacterium.</title>
        <authorList>
            <person name="Tarcisio F."/>
            <person name="Conor M."/>
            <person name="Antonella G."/>
            <person name="Elisabetta G."/>
            <person name="Giulia F.S."/>
            <person name="Sara T."/>
            <person name="Anna F."/>
            <person name="Clotilde B."/>
            <person name="Roberto B."/>
            <person name="Veronica D.S."/>
            <person name="Fabio R."/>
            <person name="Monica P."/>
            <person name="Olivier J."/>
            <person name="Enrico T."/>
            <person name="Nicola S."/>
        </authorList>
    </citation>
    <scope>NUCLEOTIDE SEQUENCE [LARGE SCALE GENOMIC DNA]</scope>
    <source>
        <strain evidence="2 3">ATCC 700010</strain>
    </source>
</reference>
<dbReference type="SUPFAM" id="SSF51658">
    <property type="entry name" value="Xylose isomerase-like"/>
    <property type="match status" value="1"/>
</dbReference>
<dbReference type="OrthoDB" id="9780241at2"/>
<dbReference type="PANTHER" id="PTHR12110:SF48">
    <property type="entry name" value="BLL3656 PROTEIN"/>
    <property type="match status" value="1"/>
</dbReference>
<dbReference type="Proteomes" id="UP000193964">
    <property type="component" value="Unassembled WGS sequence"/>
</dbReference>
<accession>A0A1X2F675</accession>
<dbReference type="InterPro" id="IPR013022">
    <property type="entry name" value="Xyl_isomerase-like_TIM-brl"/>
</dbReference>
<keyword evidence="2" id="KW-0540">Nuclease</keyword>
<dbReference type="GO" id="GO:0004519">
    <property type="term" value="F:endonuclease activity"/>
    <property type="evidence" value="ECO:0007669"/>
    <property type="project" value="UniProtKB-KW"/>
</dbReference>
<proteinExistence type="predicted"/>
<evidence type="ECO:0000313" key="2">
    <source>
        <dbReference type="EMBL" id="ORX13932.1"/>
    </source>
</evidence>
<comment type="caution">
    <text evidence="2">The sequence shown here is derived from an EMBL/GenBank/DDBJ whole genome shotgun (WGS) entry which is preliminary data.</text>
</comment>
<dbReference type="RefSeq" id="WP_085145703.1">
    <property type="nucleotide sequence ID" value="NZ_JACKUA010000012.1"/>
</dbReference>
<name>A0A1X2F675_9MYCO</name>
<dbReference type="Gene3D" id="3.20.20.150">
    <property type="entry name" value="Divalent-metal-dependent TIM barrel enzymes"/>
    <property type="match status" value="1"/>
</dbReference>
<dbReference type="InterPro" id="IPR050312">
    <property type="entry name" value="IolE/XylAMocC-like"/>
</dbReference>
<feature type="domain" description="Xylose isomerase-like TIM barrel" evidence="1">
    <location>
        <begin position="31"/>
        <end position="252"/>
    </location>
</feature>